<sequence length="46" mass="4876">MVLCILCIGEPCVEHDVETYGLTSGSSVEHNAGTCGLTFVSELSSW</sequence>
<dbReference type="AlphaFoldDB" id="A0A392WBU5"/>
<name>A0A392WBU5_9FABA</name>
<evidence type="ECO:0000313" key="1">
    <source>
        <dbReference type="EMBL" id="MCI97686.1"/>
    </source>
</evidence>
<protein>
    <submittedName>
        <fullName evidence="1">Uncharacterized protein</fullName>
    </submittedName>
</protein>
<dbReference type="EMBL" id="LXQA011451221">
    <property type="protein sequence ID" value="MCI97686.1"/>
    <property type="molecule type" value="Genomic_DNA"/>
</dbReference>
<dbReference type="Proteomes" id="UP000265520">
    <property type="component" value="Unassembled WGS sequence"/>
</dbReference>
<reference evidence="1 2" key="1">
    <citation type="journal article" date="2018" name="Front. Plant Sci.">
        <title>Red Clover (Trifolium pratense) and Zigzag Clover (T. medium) - A Picture of Genomic Similarities and Differences.</title>
        <authorList>
            <person name="Dluhosova J."/>
            <person name="Istvanek J."/>
            <person name="Nedelnik J."/>
            <person name="Repkova J."/>
        </authorList>
    </citation>
    <scope>NUCLEOTIDE SEQUENCE [LARGE SCALE GENOMIC DNA]</scope>
    <source>
        <strain evidence="2">cv. 10/8</strain>
        <tissue evidence="1">Leaf</tissue>
    </source>
</reference>
<organism evidence="1 2">
    <name type="scientific">Trifolium medium</name>
    <dbReference type="NCBI Taxonomy" id="97028"/>
    <lineage>
        <taxon>Eukaryota</taxon>
        <taxon>Viridiplantae</taxon>
        <taxon>Streptophyta</taxon>
        <taxon>Embryophyta</taxon>
        <taxon>Tracheophyta</taxon>
        <taxon>Spermatophyta</taxon>
        <taxon>Magnoliopsida</taxon>
        <taxon>eudicotyledons</taxon>
        <taxon>Gunneridae</taxon>
        <taxon>Pentapetalae</taxon>
        <taxon>rosids</taxon>
        <taxon>fabids</taxon>
        <taxon>Fabales</taxon>
        <taxon>Fabaceae</taxon>
        <taxon>Papilionoideae</taxon>
        <taxon>50 kb inversion clade</taxon>
        <taxon>NPAAA clade</taxon>
        <taxon>Hologalegina</taxon>
        <taxon>IRL clade</taxon>
        <taxon>Trifolieae</taxon>
        <taxon>Trifolium</taxon>
    </lineage>
</organism>
<accession>A0A392WBU5</accession>
<proteinExistence type="predicted"/>
<feature type="non-terminal residue" evidence="1">
    <location>
        <position position="46"/>
    </location>
</feature>
<evidence type="ECO:0000313" key="2">
    <source>
        <dbReference type="Proteomes" id="UP000265520"/>
    </source>
</evidence>
<keyword evidence="2" id="KW-1185">Reference proteome</keyword>
<comment type="caution">
    <text evidence="1">The sequence shown here is derived from an EMBL/GenBank/DDBJ whole genome shotgun (WGS) entry which is preliminary data.</text>
</comment>